<proteinExistence type="predicted"/>
<accession>A0A369Q308</accession>
<evidence type="ECO:0000313" key="1">
    <source>
        <dbReference type="EMBL" id="RDC58902.1"/>
    </source>
</evidence>
<dbReference type="AlphaFoldDB" id="A0A369Q308"/>
<dbReference type="Pfam" id="PF11848">
    <property type="entry name" value="DUF3368"/>
    <property type="match status" value="1"/>
</dbReference>
<dbReference type="EMBL" id="QBKA01000002">
    <property type="protein sequence ID" value="RDC58902.1"/>
    <property type="molecule type" value="Genomic_DNA"/>
</dbReference>
<name>A0A369Q308_9SPHN</name>
<dbReference type="InterPro" id="IPR021799">
    <property type="entry name" value="PIN-like_prokaryotic"/>
</dbReference>
<dbReference type="Proteomes" id="UP000253727">
    <property type="component" value="Unassembled WGS sequence"/>
</dbReference>
<evidence type="ECO:0008006" key="4">
    <source>
        <dbReference type="Google" id="ProtNLM"/>
    </source>
</evidence>
<dbReference type="OrthoDB" id="8391751at2"/>
<sequence length="207" mass="22638">MTCLSSLSDKLTPIVPDTSVLINLNACTFGEQVLRAIPNDIILTETVVEELNHETSYANGENGFIQRLISENVVKVVEMDDAAVRLFEMMISSPGSLDDGEAATIGVAVSQGFLPIIDERKGRARAQSLMNGQAPAWSLDLLVHPAAQSELVGDGYIEAVYLALRKGRMRIDEERCDAVVQLIGIERAITCSSLPGFKERREFWLSA</sequence>
<organism evidence="1 3">
    <name type="scientific">Alteripontixanthobacter maritimus</name>
    <dbReference type="NCBI Taxonomy" id="2161824"/>
    <lineage>
        <taxon>Bacteria</taxon>
        <taxon>Pseudomonadati</taxon>
        <taxon>Pseudomonadota</taxon>
        <taxon>Alphaproteobacteria</taxon>
        <taxon>Sphingomonadales</taxon>
        <taxon>Erythrobacteraceae</taxon>
        <taxon>Alteripontixanthobacter</taxon>
    </lineage>
</organism>
<dbReference type="EMBL" id="QBKA01000002">
    <property type="protein sequence ID" value="RDC61412.1"/>
    <property type="molecule type" value="Genomic_DNA"/>
</dbReference>
<protein>
    <recommendedName>
        <fullName evidence="4">PIN domain-containing protein</fullName>
    </recommendedName>
</protein>
<evidence type="ECO:0000313" key="3">
    <source>
        <dbReference type="Proteomes" id="UP000253727"/>
    </source>
</evidence>
<comment type="caution">
    <text evidence="1">The sequence shown here is derived from an EMBL/GenBank/DDBJ whole genome shotgun (WGS) entry which is preliminary data.</text>
</comment>
<gene>
    <name evidence="1" type="ORF">HME9302_00078</name>
    <name evidence="2" type="ORF">HME9302_02634</name>
</gene>
<reference evidence="1 3" key="1">
    <citation type="submission" date="2018-04" db="EMBL/GenBank/DDBJ databases">
        <title>Altererythrobacter sp. HME9302 genome sequencing and assembly.</title>
        <authorList>
            <person name="Kang H."/>
            <person name="Kim H."/>
            <person name="Joh K."/>
        </authorList>
    </citation>
    <scope>NUCLEOTIDE SEQUENCE [LARGE SCALE GENOMIC DNA]</scope>
    <source>
        <strain evidence="1 3">HME9302</strain>
    </source>
</reference>
<evidence type="ECO:0000313" key="2">
    <source>
        <dbReference type="EMBL" id="RDC61412.1"/>
    </source>
</evidence>
<keyword evidence="3" id="KW-1185">Reference proteome</keyword>